<name>A0ABN8NWN4_9CNID</name>
<accession>A0ABN8NWN4</accession>
<dbReference type="Pfam" id="PF00589">
    <property type="entry name" value="Phage_integrase"/>
    <property type="match status" value="1"/>
</dbReference>
<keyword evidence="1" id="KW-0233">DNA recombination</keyword>
<sequence length="307" mass="34701">CLLRKSLYLIAVPESVQREVDLSVWLREEMVNHPTLTQLAKSLSSVLVQDRAPKTVSSSVSLLNTAIYGASWVHKKSGYQELNEHPLIRQVAEAGRRILAKPPNRKKALDVSLVKRVISRLEHGNLVDIQVATLFALGFFGFLRWDDLSRLTVDNLQFADTHLAIFLVQRKNDQFRDGSWVFVARCSSSPCPVAVVEKFLKVGSHVKNSRLFRRILHTEKKMELRKEPMSYSRANELIKRELQKEELDPKLYGVHSLRAGGASAAAALGVPDRLFQRQGGWSSERSKNNYIQESTESLLTVTKTIQA</sequence>
<comment type="caution">
    <text evidence="3">The sequence shown here is derived from an EMBL/GenBank/DDBJ whole genome shotgun (WGS) entry which is preliminary data.</text>
</comment>
<reference evidence="3 4" key="1">
    <citation type="submission" date="2022-05" db="EMBL/GenBank/DDBJ databases">
        <authorList>
            <consortium name="Genoscope - CEA"/>
            <person name="William W."/>
        </authorList>
    </citation>
    <scope>NUCLEOTIDE SEQUENCE [LARGE SCALE GENOMIC DNA]</scope>
</reference>
<proteinExistence type="predicted"/>
<dbReference type="InterPro" id="IPR013762">
    <property type="entry name" value="Integrase-like_cat_sf"/>
</dbReference>
<dbReference type="EMBL" id="CALNXK010000039">
    <property type="protein sequence ID" value="CAH3123885.1"/>
    <property type="molecule type" value="Genomic_DNA"/>
</dbReference>
<gene>
    <name evidence="3" type="ORF">PLOB_00030311</name>
</gene>
<dbReference type="InterPro" id="IPR002104">
    <property type="entry name" value="Integrase_catalytic"/>
</dbReference>
<keyword evidence="4" id="KW-1185">Reference proteome</keyword>
<dbReference type="InterPro" id="IPR011010">
    <property type="entry name" value="DNA_brk_join_enz"/>
</dbReference>
<dbReference type="SUPFAM" id="SSF56349">
    <property type="entry name" value="DNA breaking-rejoining enzymes"/>
    <property type="match status" value="1"/>
</dbReference>
<evidence type="ECO:0000256" key="1">
    <source>
        <dbReference type="ARBA" id="ARBA00023172"/>
    </source>
</evidence>
<protein>
    <recommendedName>
        <fullName evidence="2">Tyr recombinase domain-containing protein</fullName>
    </recommendedName>
</protein>
<organism evidence="3 4">
    <name type="scientific">Porites lobata</name>
    <dbReference type="NCBI Taxonomy" id="104759"/>
    <lineage>
        <taxon>Eukaryota</taxon>
        <taxon>Metazoa</taxon>
        <taxon>Cnidaria</taxon>
        <taxon>Anthozoa</taxon>
        <taxon>Hexacorallia</taxon>
        <taxon>Scleractinia</taxon>
        <taxon>Fungiina</taxon>
        <taxon>Poritidae</taxon>
        <taxon>Porites</taxon>
    </lineage>
</organism>
<dbReference type="InterPro" id="IPR052925">
    <property type="entry name" value="Phage_Integrase-like_Recomb"/>
</dbReference>
<evidence type="ECO:0000313" key="4">
    <source>
        <dbReference type="Proteomes" id="UP001159405"/>
    </source>
</evidence>
<feature type="non-terminal residue" evidence="3">
    <location>
        <position position="1"/>
    </location>
</feature>
<evidence type="ECO:0000259" key="2">
    <source>
        <dbReference type="PROSITE" id="PS51898"/>
    </source>
</evidence>
<dbReference type="PROSITE" id="PS51898">
    <property type="entry name" value="TYR_RECOMBINASE"/>
    <property type="match status" value="1"/>
</dbReference>
<dbReference type="Proteomes" id="UP001159405">
    <property type="component" value="Unassembled WGS sequence"/>
</dbReference>
<evidence type="ECO:0000313" key="3">
    <source>
        <dbReference type="EMBL" id="CAH3123885.1"/>
    </source>
</evidence>
<dbReference type="PANTHER" id="PTHR34605">
    <property type="entry name" value="PHAGE_INTEGRASE DOMAIN-CONTAINING PROTEIN"/>
    <property type="match status" value="1"/>
</dbReference>
<dbReference type="Gene3D" id="1.10.443.10">
    <property type="entry name" value="Intergrase catalytic core"/>
    <property type="match status" value="1"/>
</dbReference>
<feature type="domain" description="Tyr recombinase" evidence="2">
    <location>
        <begin position="104"/>
        <end position="303"/>
    </location>
</feature>
<dbReference type="PANTHER" id="PTHR34605:SF6">
    <property type="entry name" value="TYR RECOMBINASE DOMAIN-CONTAINING PROTEIN"/>
    <property type="match status" value="1"/>
</dbReference>